<organism evidence="7 8">
    <name type="scientific">Algoriella xinjiangensis</name>
    <dbReference type="NCBI Taxonomy" id="684065"/>
    <lineage>
        <taxon>Bacteria</taxon>
        <taxon>Pseudomonadati</taxon>
        <taxon>Bacteroidota</taxon>
        <taxon>Flavobacteriia</taxon>
        <taxon>Flavobacteriales</taxon>
        <taxon>Weeksellaceae</taxon>
        <taxon>Algoriella</taxon>
    </lineage>
</organism>
<dbReference type="STRING" id="684065.SAMN05421738_11917"/>
<name>A0A1I5AWY7_9FLAO</name>
<dbReference type="GO" id="GO:0070005">
    <property type="term" value="F:cysteine-type aminopeptidase activity"/>
    <property type="evidence" value="ECO:0007669"/>
    <property type="project" value="InterPro"/>
</dbReference>
<keyword evidence="4" id="KW-0031">Aminopeptidase</keyword>
<keyword evidence="6" id="KW-0732">Signal</keyword>
<dbReference type="GO" id="GO:0009636">
    <property type="term" value="P:response to toxic substance"/>
    <property type="evidence" value="ECO:0007669"/>
    <property type="project" value="TreeGrafter"/>
</dbReference>
<feature type="signal peptide" evidence="6">
    <location>
        <begin position="1"/>
        <end position="18"/>
    </location>
</feature>
<feature type="active site" evidence="5">
    <location>
        <position position="327"/>
    </location>
</feature>
<dbReference type="GO" id="GO:0006508">
    <property type="term" value="P:proteolysis"/>
    <property type="evidence" value="ECO:0007669"/>
    <property type="project" value="UniProtKB-KW"/>
</dbReference>
<evidence type="ECO:0000313" key="8">
    <source>
        <dbReference type="Proteomes" id="UP000199149"/>
    </source>
</evidence>
<dbReference type="PANTHER" id="PTHR10363">
    <property type="entry name" value="BLEOMYCIN HYDROLASE"/>
    <property type="match status" value="1"/>
</dbReference>
<dbReference type="PANTHER" id="PTHR10363:SF2">
    <property type="entry name" value="BLEOMYCIN HYDROLASE"/>
    <property type="match status" value="1"/>
</dbReference>
<keyword evidence="2 4" id="KW-0378">Hydrolase</keyword>
<evidence type="ECO:0000256" key="2">
    <source>
        <dbReference type="ARBA" id="ARBA00022801"/>
    </source>
</evidence>
<dbReference type="AlphaFoldDB" id="A0A1I5AWY7"/>
<protein>
    <recommendedName>
        <fullName evidence="4">Aminopeptidase</fullName>
    </recommendedName>
</protein>
<sequence>MKKYILASFALVSVLASAQETPFKFKELVNNAALPIISQGKTGTCWSFSTTSFLESEVKRLTGKDVDLSEMYNVRYTYPVKAYNYVYRQGKAQFSEGGLSHDVLNSVRKNGLVPNSEYTGFTAGTDEKHNHEMLVKDLKVGLDSIVKNPKKFLTKDWKTNFDQKLNKKLGVPPTKFKFEGKEYTPEEFAKALKINPDNYVTLTSFEQAPYYSQFILQVPDNFSNGSYYNLPLDEYMKVLDEALYSGFTAAFDTDVSEKTFSKKYGMAIWPSEGLEKDYFTEILPEKWVTADERQAGFENYSTEDDHLMHITGILKDQLGNQYYDVKNSWGTNDLGNNGHIYMSKPFFRMKSIAFTVHKDALSKEVKKQLGIK</sequence>
<dbReference type="PIRSF" id="PIRSF005700">
    <property type="entry name" value="PepC"/>
    <property type="match status" value="1"/>
</dbReference>
<evidence type="ECO:0000256" key="3">
    <source>
        <dbReference type="ARBA" id="ARBA00022807"/>
    </source>
</evidence>
<dbReference type="InterPro" id="IPR038765">
    <property type="entry name" value="Papain-like_cys_pep_sf"/>
</dbReference>
<dbReference type="InterPro" id="IPR004134">
    <property type="entry name" value="Peptidase_C1B"/>
</dbReference>
<dbReference type="GO" id="GO:0005737">
    <property type="term" value="C:cytoplasm"/>
    <property type="evidence" value="ECO:0007669"/>
    <property type="project" value="TreeGrafter"/>
</dbReference>
<dbReference type="Pfam" id="PF03051">
    <property type="entry name" value="Peptidase_C1_2"/>
    <property type="match status" value="1"/>
</dbReference>
<dbReference type="SUPFAM" id="SSF54001">
    <property type="entry name" value="Cysteine proteinases"/>
    <property type="match status" value="1"/>
</dbReference>
<evidence type="ECO:0000313" key="7">
    <source>
        <dbReference type="EMBL" id="SFN66963.1"/>
    </source>
</evidence>
<accession>A0A1I5AWY7</accession>
<dbReference type="Proteomes" id="UP000199149">
    <property type="component" value="Unassembled WGS sequence"/>
</dbReference>
<feature type="chain" id="PRO_5011745153" description="Aminopeptidase" evidence="6">
    <location>
        <begin position="19"/>
        <end position="372"/>
    </location>
</feature>
<keyword evidence="3 4" id="KW-0788">Thiol protease</keyword>
<dbReference type="GO" id="GO:0043418">
    <property type="term" value="P:homocysteine catabolic process"/>
    <property type="evidence" value="ECO:0007669"/>
    <property type="project" value="TreeGrafter"/>
</dbReference>
<gene>
    <name evidence="7" type="ORF">SAMN05421738_11917</name>
</gene>
<proteinExistence type="inferred from homology"/>
<dbReference type="RefSeq" id="WP_092910316.1">
    <property type="nucleotide sequence ID" value="NZ_FOUZ01000019.1"/>
</dbReference>
<keyword evidence="1 4" id="KW-0645">Protease</keyword>
<dbReference type="Gene3D" id="3.90.70.10">
    <property type="entry name" value="Cysteine proteinases"/>
    <property type="match status" value="1"/>
</dbReference>
<reference evidence="8" key="1">
    <citation type="submission" date="2016-10" db="EMBL/GenBank/DDBJ databases">
        <authorList>
            <person name="Varghese N."/>
            <person name="Submissions S."/>
        </authorList>
    </citation>
    <scope>NUCLEOTIDE SEQUENCE [LARGE SCALE GENOMIC DNA]</scope>
    <source>
        <strain evidence="8">XJ109</strain>
    </source>
</reference>
<comment type="similarity">
    <text evidence="4">Belongs to the peptidase C1 family.</text>
</comment>
<feature type="active site" evidence="5">
    <location>
        <position position="45"/>
    </location>
</feature>
<dbReference type="EMBL" id="FOUZ01000019">
    <property type="protein sequence ID" value="SFN66963.1"/>
    <property type="molecule type" value="Genomic_DNA"/>
</dbReference>
<dbReference type="InterPro" id="IPR000169">
    <property type="entry name" value="Pept_cys_AS"/>
</dbReference>
<evidence type="ECO:0000256" key="1">
    <source>
        <dbReference type="ARBA" id="ARBA00022670"/>
    </source>
</evidence>
<dbReference type="OrthoDB" id="9814054at2"/>
<evidence type="ECO:0000256" key="5">
    <source>
        <dbReference type="PIRSR" id="PIRSR005700-1"/>
    </source>
</evidence>
<keyword evidence="8" id="KW-1185">Reference proteome</keyword>
<dbReference type="PROSITE" id="PS00139">
    <property type="entry name" value="THIOL_PROTEASE_CYS"/>
    <property type="match status" value="1"/>
</dbReference>
<evidence type="ECO:0000256" key="4">
    <source>
        <dbReference type="PIRNR" id="PIRNR005700"/>
    </source>
</evidence>
<feature type="active site" evidence="5">
    <location>
        <position position="306"/>
    </location>
</feature>
<evidence type="ECO:0000256" key="6">
    <source>
        <dbReference type="SAM" id="SignalP"/>
    </source>
</evidence>